<accession>A0ABW2YX98</accession>
<sequence>MIGSVLIVFNNDKAGVTGEHGWILLRYLQINGVVPTGVSAIDADDGRIDTVVLPLFDLILFG</sequence>
<keyword evidence="2" id="KW-1185">Reference proteome</keyword>
<dbReference type="Proteomes" id="UP001596958">
    <property type="component" value="Unassembled WGS sequence"/>
</dbReference>
<reference evidence="2" key="1">
    <citation type="journal article" date="2019" name="Int. J. Syst. Evol. Microbiol.">
        <title>The Global Catalogue of Microorganisms (GCM) 10K type strain sequencing project: providing services to taxonomists for standard genome sequencing and annotation.</title>
        <authorList>
            <consortium name="The Broad Institute Genomics Platform"/>
            <consortium name="The Broad Institute Genome Sequencing Center for Infectious Disease"/>
            <person name="Wu L."/>
            <person name="Ma J."/>
        </authorList>
    </citation>
    <scope>NUCLEOTIDE SEQUENCE [LARGE SCALE GENOMIC DNA]</scope>
    <source>
        <strain evidence="2">CCUG 63418</strain>
    </source>
</reference>
<proteinExistence type="predicted"/>
<gene>
    <name evidence="1" type="ORF">ACFQZS_03440</name>
</gene>
<evidence type="ECO:0000313" key="2">
    <source>
        <dbReference type="Proteomes" id="UP001596958"/>
    </source>
</evidence>
<protein>
    <submittedName>
        <fullName evidence="1">Uncharacterized protein</fullName>
    </submittedName>
</protein>
<organism evidence="1 2">
    <name type="scientific">Mucilaginibacter calamicampi</name>
    <dbReference type="NCBI Taxonomy" id="1302352"/>
    <lineage>
        <taxon>Bacteria</taxon>
        <taxon>Pseudomonadati</taxon>
        <taxon>Bacteroidota</taxon>
        <taxon>Sphingobacteriia</taxon>
        <taxon>Sphingobacteriales</taxon>
        <taxon>Sphingobacteriaceae</taxon>
        <taxon>Mucilaginibacter</taxon>
    </lineage>
</organism>
<dbReference type="EMBL" id="JBHTHU010000001">
    <property type="protein sequence ID" value="MFD0749180.1"/>
    <property type="molecule type" value="Genomic_DNA"/>
</dbReference>
<name>A0ABW2YX98_9SPHI</name>
<comment type="caution">
    <text evidence="1">The sequence shown here is derived from an EMBL/GenBank/DDBJ whole genome shotgun (WGS) entry which is preliminary data.</text>
</comment>
<dbReference type="RefSeq" id="WP_377097315.1">
    <property type="nucleotide sequence ID" value="NZ_JBHTHU010000001.1"/>
</dbReference>
<evidence type="ECO:0000313" key="1">
    <source>
        <dbReference type="EMBL" id="MFD0749180.1"/>
    </source>
</evidence>